<feature type="domain" description="Major facilitator superfamily (MFS) profile" evidence="4">
    <location>
        <begin position="84"/>
        <end position="476"/>
    </location>
</feature>
<sequence>MFPAGPTYVQDDKRESLELAPLAHVHDEYDSRPMASSSAFQSGKPSMFNDKTFQDDTVENSTEVFEEDPLETVEYPDGGWKAYSTVAASLLGLICAFGIMNSTGAIESYLEKNTLKTIPTTTISWIFAIYTFLSFGGNLFSGALFDTYGAKKVAVPGAVLLCGGLLATASCTQVWQFVLSFGVCCGIGCALLMAPMVSCIAHFFKQKRGLALGIAMPGASIGGVIWPLVCNSLYPKIGFPWTMRVLGFIFMGILTTSCLLINDRLDEISNQTSSKSSVWAKVKESIDFKTLKDPVYLILVGALFMNEFSLILCFTYIPSYALDKGYSESFSLIALTVVNASGVGGRYLPSHLSDAYGRFNMILAMSAIATFAVLVLWLPFGKYKPAFVIFCIVYGFATAATLALTPLCTSQISKAKDFGKRYGTAYFFVSFGNLICIPIGIALTKTSAGYNGMLAFAGAGSFCSTLLFVLARYKLAKFTWKAV</sequence>
<evidence type="ECO:0000313" key="6">
    <source>
        <dbReference type="Proteomes" id="UP000769157"/>
    </source>
</evidence>
<dbReference type="GO" id="GO:0016020">
    <property type="term" value="C:membrane"/>
    <property type="evidence" value="ECO:0007669"/>
    <property type="project" value="UniProtKB-SubCell"/>
</dbReference>
<dbReference type="GO" id="GO:0022857">
    <property type="term" value="F:transmembrane transporter activity"/>
    <property type="evidence" value="ECO:0007669"/>
    <property type="project" value="InterPro"/>
</dbReference>
<feature type="transmembrane region" description="Helical" evidence="3">
    <location>
        <begin position="209"/>
        <end position="229"/>
    </location>
</feature>
<dbReference type="RefSeq" id="XP_046063900.1">
    <property type="nucleotide sequence ID" value="XM_046209145.1"/>
</dbReference>
<name>A0A9P8T9N3_9ASCO</name>
<evidence type="ECO:0000313" key="5">
    <source>
        <dbReference type="EMBL" id="KAH3670475.1"/>
    </source>
</evidence>
<dbReference type="Gene3D" id="1.20.1250.20">
    <property type="entry name" value="MFS general substrate transporter like domains"/>
    <property type="match status" value="2"/>
</dbReference>
<dbReference type="Pfam" id="PF07690">
    <property type="entry name" value="MFS_1"/>
    <property type="match status" value="1"/>
</dbReference>
<protein>
    <recommendedName>
        <fullName evidence="4">Major facilitator superfamily (MFS) profile domain-containing protein</fullName>
    </recommendedName>
</protein>
<evidence type="ECO:0000256" key="2">
    <source>
        <dbReference type="ARBA" id="ARBA00006727"/>
    </source>
</evidence>
<comment type="caution">
    <text evidence="5">The sequence shown here is derived from an EMBL/GenBank/DDBJ whole genome shotgun (WGS) entry which is preliminary data.</text>
</comment>
<organism evidence="5 6">
    <name type="scientific">Ogataea philodendri</name>
    <dbReference type="NCBI Taxonomy" id="1378263"/>
    <lineage>
        <taxon>Eukaryota</taxon>
        <taxon>Fungi</taxon>
        <taxon>Dikarya</taxon>
        <taxon>Ascomycota</taxon>
        <taxon>Saccharomycotina</taxon>
        <taxon>Pichiomycetes</taxon>
        <taxon>Pichiales</taxon>
        <taxon>Pichiaceae</taxon>
        <taxon>Ogataea</taxon>
    </lineage>
</organism>
<dbReference type="InterPro" id="IPR050327">
    <property type="entry name" value="Proton-linked_MCT"/>
</dbReference>
<reference evidence="5" key="1">
    <citation type="journal article" date="2021" name="Open Biol.">
        <title>Shared evolutionary footprints suggest mitochondrial oxidative damage underlies multiple complex I losses in fungi.</title>
        <authorList>
            <person name="Schikora-Tamarit M.A."/>
            <person name="Marcet-Houben M."/>
            <person name="Nosek J."/>
            <person name="Gabaldon T."/>
        </authorList>
    </citation>
    <scope>NUCLEOTIDE SEQUENCE</scope>
    <source>
        <strain evidence="5">CBS6075</strain>
    </source>
</reference>
<keyword evidence="3" id="KW-1133">Transmembrane helix</keyword>
<feature type="transmembrane region" description="Helical" evidence="3">
    <location>
        <begin position="295"/>
        <end position="317"/>
    </location>
</feature>
<evidence type="ECO:0000256" key="1">
    <source>
        <dbReference type="ARBA" id="ARBA00004141"/>
    </source>
</evidence>
<feature type="transmembrane region" description="Helical" evidence="3">
    <location>
        <begin position="361"/>
        <end position="380"/>
    </location>
</feature>
<feature type="transmembrane region" description="Helical" evidence="3">
    <location>
        <begin position="386"/>
        <end position="404"/>
    </location>
</feature>
<comment type="subcellular location">
    <subcellularLocation>
        <location evidence="1">Membrane</location>
        <topology evidence="1">Multi-pass membrane protein</topology>
    </subcellularLocation>
</comment>
<feature type="transmembrane region" description="Helical" evidence="3">
    <location>
        <begin position="122"/>
        <end position="141"/>
    </location>
</feature>
<dbReference type="GeneID" id="70232958"/>
<feature type="transmembrane region" description="Helical" evidence="3">
    <location>
        <begin position="82"/>
        <end position="102"/>
    </location>
</feature>
<keyword evidence="6" id="KW-1185">Reference proteome</keyword>
<dbReference type="InterPro" id="IPR036259">
    <property type="entry name" value="MFS_trans_sf"/>
</dbReference>
<dbReference type="OrthoDB" id="6509908at2759"/>
<keyword evidence="3" id="KW-0472">Membrane</keyword>
<dbReference type="PANTHER" id="PTHR11360:SF177">
    <property type="entry name" value="RIBOFLAVIN TRANSPORTER MCH5"/>
    <property type="match status" value="1"/>
</dbReference>
<feature type="transmembrane region" description="Helical" evidence="3">
    <location>
        <begin position="450"/>
        <end position="471"/>
    </location>
</feature>
<evidence type="ECO:0000259" key="4">
    <source>
        <dbReference type="PROSITE" id="PS50850"/>
    </source>
</evidence>
<comment type="similarity">
    <text evidence="2">Belongs to the major facilitator superfamily. Monocarboxylate porter (TC 2.A.1.13) family.</text>
</comment>
<reference evidence="5" key="2">
    <citation type="submission" date="2021-01" db="EMBL/GenBank/DDBJ databases">
        <authorList>
            <person name="Schikora-Tamarit M.A."/>
        </authorList>
    </citation>
    <scope>NUCLEOTIDE SEQUENCE</scope>
    <source>
        <strain evidence="5">CBS6075</strain>
    </source>
</reference>
<gene>
    <name evidence="5" type="ORF">OGAPHI_000990</name>
</gene>
<dbReference type="SUPFAM" id="SSF103473">
    <property type="entry name" value="MFS general substrate transporter"/>
    <property type="match status" value="1"/>
</dbReference>
<dbReference type="Proteomes" id="UP000769157">
    <property type="component" value="Unassembled WGS sequence"/>
</dbReference>
<feature type="transmembrane region" description="Helical" evidence="3">
    <location>
        <begin position="329"/>
        <end position="349"/>
    </location>
</feature>
<feature type="transmembrane region" description="Helical" evidence="3">
    <location>
        <begin position="425"/>
        <end position="444"/>
    </location>
</feature>
<proteinExistence type="inferred from homology"/>
<dbReference type="PANTHER" id="PTHR11360">
    <property type="entry name" value="MONOCARBOXYLATE TRANSPORTER"/>
    <property type="match status" value="1"/>
</dbReference>
<dbReference type="AlphaFoldDB" id="A0A9P8T9N3"/>
<dbReference type="PROSITE" id="PS50850">
    <property type="entry name" value="MFS"/>
    <property type="match status" value="1"/>
</dbReference>
<dbReference type="EMBL" id="JAEUBE010000087">
    <property type="protein sequence ID" value="KAH3670475.1"/>
    <property type="molecule type" value="Genomic_DNA"/>
</dbReference>
<dbReference type="GO" id="GO:0032218">
    <property type="term" value="P:riboflavin transport"/>
    <property type="evidence" value="ECO:0007669"/>
    <property type="project" value="TreeGrafter"/>
</dbReference>
<feature type="transmembrane region" description="Helical" evidence="3">
    <location>
        <begin position="153"/>
        <end position="169"/>
    </location>
</feature>
<accession>A0A9P8T9N3</accession>
<keyword evidence="3" id="KW-0812">Transmembrane</keyword>
<dbReference type="InterPro" id="IPR011701">
    <property type="entry name" value="MFS"/>
</dbReference>
<evidence type="ECO:0000256" key="3">
    <source>
        <dbReference type="SAM" id="Phobius"/>
    </source>
</evidence>
<dbReference type="CDD" id="cd17352">
    <property type="entry name" value="MFS_MCT_SLC16"/>
    <property type="match status" value="1"/>
</dbReference>
<feature type="transmembrane region" description="Helical" evidence="3">
    <location>
        <begin position="175"/>
        <end position="197"/>
    </location>
</feature>
<dbReference type="InterPro" id="IPR020846">
    <property type="entry name" value="MFS_dom"/>
</dbReference>
<feature type="transmembrane region" description="Helical" evidence="3">
    <location>
        <begin position="241"/>
        <end position="261"/>
    </location>
</feature>